<dbReference type="InterPro" id="IPR000571">
    <property type="entry name" value="Znf_CCCH"/>
</dbReference>
<feature type="zinc finger region" description="C3H1-type" evidence="1">
    <location>
        <begin position="399"/>
        <end position="426"/>
    </location>
</feature>
<keyword evidence="1" id="KW-0479">Metal-binding</keyword>
<dbReference type="Proteomes" id="UP000799438">
    <property type="component" value="Unassembled WGS sequence"/>
</dbReference>
<dbReference type="GeneID" id="54296867"/>
<accession>A0A6A6B3J6</accession>
<organism evidence="3 4">
    <name type="scientific">Aplosporella prunicola CBS 121167</name>
    <dbReference type="NCBI Taxonomy" id="1176127"/>
    <lineage>
        <taxon>Eukaryota</taxon>
        <taxon>Fungi</taxon>
        <taxon>Dikarya</taxon>
        <taxon>Ascomycota</taxon>
        <taxon>Pezizomycotina</taxon>
        <taxon>Dothideomycetes</taxon>
        <taxon>Dothideomycetes incertae sedis</taxon>
        <taxon>Botryosphaeriales</taxon>
        <taxon>Aplosporellaceae</taxon>
        <taxon>Aplosporella</taxon>
    </lineage>
</organism>
<evidence type="ECO:0000313" key="3">
    <source>
        <dbReference type="EMBL" id="KAF2137547.1"/>
    </source>
</evidence>
<dbReference type="PANTHER" id="PTHR37543:SF1">
    <property type="entry name" value="CCCH ZINC FINGER DNA BINDING PROTEIN (AFU_ORTHOLOGUE AFUA_5G12760)"/>
    <property type="match status" value="1"/>
</dbReference>
<dbReference type="Pfam" id="PF25540">
    <property type="entry name" value="DUF7923"/>
    <property type="match status" value="1"/>
</dbReference>
<evidence type="ECO:0000256" key="1">
    <source>
        <dbReference type="PROSITE-ProRule" id="PRU00723"/>
    </source>
</evidence>
<sequence>MPNIPSSATNTAAMSDQFSTHTPVSHTSTDGTAAGLWRRHEQLKTVEYQKNELIEELLYRYEYLSEQLKKESEDHEREREYNRTAQRTIKEHRTYIVTLQAVMQRDPFALVLIDGDGMIFTDSLLRQAEEGGKTAAGRLETQLEEHLNSRLPDIPGNCKLVVRIYANLKGLGETCRSAGIIANTADVEAFAKGFTRNKPLFDFVDVGPGKDRADEKLCETFKLHLYDSHCRHIFFGCSHDNGYARLLEPLVTNPDLVPRVTLIEGVPFEKELAILPFETKKFDNLFRTQKINLYGNGTSGFGPSLLLSNIAFRNPSSTTSGSTTPPLLGVGAIRVATPPVNGNPVSWAGAAAKAAALPAPKPAAAMVTLRDPNVVPRNRKGQRIDPPLKYDRDEFNRVKRLKMCNVHFLRQECPYGLNCTHKHDYKPTKDEIETLKFVARSATCIHGTGCDDIKCMYGHHCPYPKNPAKKTGKNCIWGDECKFSLDMHNMDSAIVSTMTIRN</sequence>
<dbReference type="InterPro" id="IPR057654">
    <property type="entry name" value="Znf-CCCH_tandem"/>
</dbReference>
<evidence type="ECO:0000313" key="4">
    <source>
        <dbReference type="Proteomes" id="UP000799438"/>
    </source>
</evidence>
<dbReference type="EMBL" id="ML995502">
    <property type="protein sequence ID" value="KAF2137547.1"/>
    <property type="molecule type" value="Genomic_DNA"/>
</dbReference>
<gene>
    <name evidence="3" type="ORF">K452DRAFT_278557</name>
</gene>
<protein>
    <recommendedName>
        <fullName evidence="2">C3H1-type domain-containing protein</fullName>
    </recommendedName>
</protein>
<name>A0A6A6B3J6_9PEZI</name>
<dbReference type="PANTHER" id="PTHR37543">
    <property type="entry name" value="CCCH ZINC FINGER DNA BINDING PROTEIN (AFU_ORTHOLOGUE AFUA_5G12760)"/>
    <property type="match status" value="1"/>
</dbReference>
<dbReference type="RefSeq" id="XP_033393262.1">
    <property type="nucleotide sequence ID" value="XM_033539371.1"/>
</dbReference>
<dbReference type="GO" id="GO:0008270">
    <property type="term" value="F:zinc ion binding"/>
    <property type="evidence" value="ECO:0007669"/>
    <property type="project" value="UniProtKB-KW"/>
</dbReference>
<dbReference type="OrthoDB" id="3512845at2759"/>
<feature type="domain" description="C3H1-type" evidence="2">
    <location>
        <begin position="399"/>
        <end position="426"/>
    </location>
</feature>
<proteinExistence type="predicted"/>
<reference evidence="3" key="1">
    <citation type="journal article" date="2020" name="Stud. Mycol.">
        <title>101 Dothideomycetes genomes: a test case for predicting lifestyles and emergence of pathogens.</title>
        <authorList>
            <person name="Haridas S."/>
            <person name="Albert R."/>
            <person name="Binder M."/>
            <person name="Bloem J."/>
            <person name="Labutti K."/>
            <person name="Salamov A."/>
            <person name="Andreopoulos B."/>
            <person name="Baker S."/>
            <person name="Barry K."/>
            <person name="Bills G."/>
            <person name="Bluhm B."/>
            <person name="Cannon C."/>
            <person name="Castanera R."/>
            <person name="Culley D."/>
            <person name="Daum C."/>
            <person name="Ezra D."/>
            <person name="Gonzalez J."/>
            <person name="Henrissat B."/>
            <person name="Kuo A."/>
            <person name="Liang C."/>
            <person name="Lipzen A."/>
            <person name="Lutzoni F."/>
            <person name="Magnuson J."/>
            <person name="Mondo S."/>
            <person name="Nolan M."/>
            <person name="Ohm R."/>
            <person name="Pangilinan J."/>
            <person name="Park H.-J."/>
            <person name="Ramirez L."/>
            <person name="Alfaro M."/>
            <person name="Sun H."/>
            <person name="Tritt A."/>
            <person name="Yoshinaga Y."/>
            <person name="Zwiers L.-H."/>
            <person name="Turgeon B."/>
            <person name="Goodwin S."/>
            <person name="Spatafora J."/>
            <person name="Crous P."/>
            <person name="Grigoriev I."/>
        </authorList>
    </citation>
    <scope>NUCLEOTIDE SEQUENCE</scope>
    <source>
        <strain evidence="3">CBS 121167</strain>
    </source>
</reference>
<keyword evidence="4" id="KW-1185">Reference proteome</keyword>
<dbReference type="Pfam" id="PF25543">
    <property type="entry name" value="zf-CCCH_tandem"/>
    <property type="match status" value="1"/>
</dbReference>
<dbReference type="AlphaFoldDB" id="A0A6A6B3J6"/>
<dbReference type="InterPro" id="IPR057683">
    <property type="entry name" value="DUF7923"/>
</dbReference>
<evidence type="ECO:0000259" key="2">
    <source>
        <dbReference type="PROSITE" id="PS50103"/>
    </source>
</evidence>
<keyword evidence="1" id="KW-0863">Zinc-finger</keyword>
<dbReference type="PROSITE" id="PS50103">
    <property type="entry name" value="ZF_C3H1"/>
    <property type="match status" value="1"/>
</dbReference>
<keyword evidence="1" id="KW-0862">Zinc</keyword>